<dbReference type="Gene3D" id="3.60.10.10">
    <property type="entry name" value="Endonuclease/exonuclease/phosphatase"/>
    <property type="match status" value="1"/>
</dbReference>
<feature type="compositionally biased region" description="Basic and acidic residues" evidence="1">
    <location>
        <begin position="114"/>
        <end position="126"/>
    </location>
</feature>
<evidence type="ECO:0000313" key="3">
    <source>
        <dbReference type="Proteomes" id="UP000281549"/>
    </source>
</evidence>
<name>A0A4P9YBP2_ROZAC</name>
<protein>
    <submittedName>
        <fullName evidence="2">DNase I-like protein</fullName>
    </submittedName>
</protein>
<proteinExistence type="predicted"/>
<reference evidence="3" key="1">
    <citation type="journal article" date="2018" name="Nat. Microbiol.">
        <title>Leveraging single-cell genomics to expand the fungal tree of life.</title>
        <authorList>
            <person name="Ahrendt S.R."/>
            <person name="Quandt C.A."/>
            <person name="Ciobanu D."/>
            <person name="Clum A."/>
            <person name="Salamov A."/>
            <person name="Andreopoulos B."/>
            <person name="Cheng J.F."/>
            <person name="Woyke T."/>
            <person name="Pelin A."/>
            <person name="Henrissat B."/>
            <person name="Reynolds N.K."/>
            <person name="Benny G.L."/>
            <person name="Smith M.E."/>
            <person name="James T.Y."/>
            <person name="Grigoriev I.V."/>
        </authorList>
    </citation>
    <scope>NUCLEOTIDE SEQUENCE [LARGE SCALE GENOMIC DNA]</scope>
    <source>
        <strain evidence="3">CSF55</strain>
    </source>
</reference>
<evidence type="ECO:0000256" key="1">
    <source>
        <dbReference type="SAM" id="MobiDB-lite"/>
    </source>
</evidence>
<dbReference type="Proteomes" id="UP000281549">
    <property type="component" value="Unassembled WGS sequence"/>
</dbReference>
<dbReference type="AlphaFoldDB" id="A0A4P9YBP2"/>
<organism evidence="2 3">
    <name type="scientific">Rozella allomycis (strain CSF55)</name>
    <dbReference type="NCBI Taxonomy" id="988480"/>
    <lineage>
        <taxon>Eukaryota</taxon>
        <taxon>Fungi</taxon>
        <taxon>Fungi incertae sedis</taxon>
        <taxon>Cryptomycota</taxon>
        <taxon>Cryptomycota incertae sedis</taxon>
        <taxon>Rozella</taxon>
    </lineage>
</organism>
<dbReference type="InterPro" id="IPR036691">
    <property type="entry name" value="Endo/exonu/phosph_ase_sf"/>
</dbReference>
<accession>A0A4P9YBP2</accession>
<dbReference type="EMBL" id="ML006617">
    <property type="protein sequence ID" value="RKP16374.1"/>
    <property type="molecule type" value="Genomic_DNA"/>
</dbReference>
<gene>
    <name evidence="2" type="ORF">ROZALSC1DRAFT_25355</name>
</gene>
<feature type="region of interest" description="Disordered" evidence="1">
    <location>
        <begin position="114"/>
        <end position="183"/>
    </location>
</feature>
<feature type="non-terminal residue" evidence="2">
    <location>
        <position position="1"/>
    </location>
</feature>
<dbReference type="SUPFAM" id="SSF56219">
    <property type="entry name" value="DNase I-like"/>
    <property type="match status" value="1"/>
</dbReference>
<sequence length="620" mass="73101">SEDEEDLRNNGPNFVVLKKKKGKLNFFDKTSKEFLSPLVARSKFDSNKFLYLETFSQEDSERIISYIETKQLFKGEWTFHKGTTSKEKHYMTIMRETLNAETNQPKRRRTLLPHLEEDTESHKEPWKGSSPDYRGLSSESFERLARERRLARAEQESQSNSQKMREEDILSEQEYENNAPPNETKRMKINYEDLYFWFYFYHNATTNQRVLQHTATTVSKTTISHHIFHLLPNLKPTLASDYYKIINTKTQPINPKQFRYNLKGKTKYCKHCSFQGNIDNITIFHQNVRGLGHNIYNYKSELLQDFILINKPSVFTVSDVGSPHVELRKWFKHNPINDTYAIICDNNDDQHKGTAIIIDRSLTKYIQNIQYLQGRSISLRLRYQDFDLLIITVYYPASRTSAECPDVNKFIKAEIRKANIRTQIVLLGDWNATINPQMDRCESEQAVRSNVPENTILKFLINHGFKDPYRDLYPYSKNFTYNNTSRIDFFLINNPLHNTVRECAIISTNMDTDHNAIKLRMQIPIALPKYKPFEYSRWKIDNDTITDTDIEAFKATLSTNKYIQQLIKKMQKNHTLNYTHHLNQIQYLIRKSAKQTLPIKNIKSTRKTKYTPSALLRDIK</sequence>
<feature type="non-terminal residue" evidence="2">
    <location>
        <position position="620"/>
    </location>
</feature>
<evidence type="ECO:0000313" key="2">
    <source>
        <dbReference type="EMBL" id="RKP16374.1"/>
    </source>
</evidence>
<feature type="compositionally biased region" description="Basic and acidic residues" evidence="1">
    <location>
        <begin position="140"/>
        <end position="155"/>
    </location>
</feature>